<dbReference type="AlphaFoldDB" id="A0A4S8K4N5"/>
<keyword evidence="1" id="KW-0812">Transmembrane</keyword>
<organism evidence="2 3">
    <name type="scientific">Musa balbisiana</name>
    <name type="common">Banana</name>
    <dbReference type="NCBI Taxonomy" id="52838"/>
    <lineage>
        <taxon>Eukaryota</taxon>
        <taxon>Viridiplantae</taxon>
        <taxon>Streptophyta</taxon>
        <taxon>Embryophyta</taxon>
        <taxon>Tracheophyta</taxon>
        <taxon>Spermatophyta</taxon>
        <taxon>Magnoliopsida</taxon>
        <taxon>Liliopsida</taxon>
        <taxon>Zingiberales</taxon>
        <taxon>Musaceae</taxon>
        <taxon>Musa</taxon>
    </lineage>
</organism>
<feature type="transmembrane region" description="Helical" evidence="1">
    <location>
        <begin position="67"/>
        <end position="92"/>
    </location>
</feature>
<evidence type="ECO:0000313" key="3">
    <source>
        <dbReference type="Proteomes" id="UP000317650"/>
    </source>
</evidence>
<keyword evidence="3" id="KW-1185">Reference proteome</keyword>
<feature type="transmembrane region" description="Helical" evidence="1">
    <location>
        <begin position="43"/>
        <end position="61"/>
    </location>
</feature>
<evidence type="ECO:0008006" key="4">
    <source>
        <dbReference type="Google" id="ProtNLM"/>
    </source>
</evidence>
<gene>
    <name evidence="2" type="ORF">C4D60_Mb08t18250</name>
</gene>
<protein>
    <recommendedName>
        <fullName evidence="4">Protein DETOXIFICATION</fullName>
    </recommendedName>
</protein>
<comment type="caution">
    <text evidence="2">The sequence shown here is derived from an EMBL/GenBank/DDBJ whole genome shotgun (WGS) entry which is preliminary data.</text>
</comment>
<proteinExistence type="predicted"/>
<name>A0A4S8K4N5_MUSBA</name>
<dbReference type="Proteomes" id="UP000317650">
    <property type="component" value="Chromosome 8"/>
</dbReference>
<keyword evidence="1" id="KW-0472">Membrane</keyword>
<reference evidence="2 3" key="1">
    <citation type="journal article" date="2019" name="Nat. Plants">
        <title>Genome sequencing of Musa balbisiana reveals subgenome evolution and function divergence in polyploid bananas.</title>
        <authorList>
            <person name="Yao X."/>
        </authorList>
    </citation>
    <scope>NUCLEOTIDE SEQUENCE [LARGE SCALE GENOMIC DNA]</scope>
    <source>
        <strain evidence="3">cv. DH-PKW</strain>
        <tissue evidence="2">Leaves</tissue>
    </source>
</reference>
<dbReference type="STRING" id="52838.A0A4S8K4N5"/>
<evidence type="ECO:0000313" key="2">
    <source>
        <dbReference type="EMBL" id="THU69801.1"/>
    </source>
</evidence>
<accession>A0A4S8K4N5</accession>
<sequence>MRRKRRRREDGMESREERVALLLGEGKEDRVLVRRCLIESKKLWRIVGPAAFSRVAFAGHLGDLELASISIANTVVVGFSFGLMVSITINFLSLRVFVVSTSPISIHCHYDLSPRDNSCKLFQ</sequence>
<dbReference type="EMBL" id="PYDT01000002">
    <property type="protein sequence ID" value="THU69801.1"/>
    <property type="molecule type" value="Genomic_DNA"/>
</dbReference>
<evidence type="ECO:0000256" key="1">
    <source>
        <dbReference type="SAM" id="Phobius"/>
    </source>
</evidence>
<keyword evidence="1" id="KW-1133">Transmembrane helix</keyword>